<feature type="domain" description="NfeD-like C-terminal" evidence="6">
    <location>
        <begin position="391"/>
        <end position="446"/>
    </location>
</feature>
<dbReference type="Pfam" id="PF25145">
    <property type="entry name" value="NfeD1b_N"/>
    <property type="match status" value="1"/>
</dbReference>
<evidence type="ECO:0000259" key="6">
    <source>
        <dbReference type="Pfam" id="PF01957"/>
    </source>
</evidence>
<comment type="subcellular location">
    <subcellularLocation>
        <location evidence="1">Membrane</location>
        <topology evidence="1">Multi-pass membrane protein</topology>
    </subcellularLocation>
</comment>
<dbReference type="GO" id="GO:0005886">
    <property type="term" value="C:plasma membrane"/>
    <property type="evidence" value="ECO:0007669"/>
    <property type="project" value="TreeGrafter"/>
</dbReference>
<feature type="transmembrane region" description="Helical" evidence="5">
    <location>
        <begin position="254"/>
        <end position="274"/>
    </location>
</feature>
<dbReference type="Proteomes" id="UP000824156">
    <property type="component" value="Unassembled WGS sequence"/>
</dbReference>
<dbReference type="InterPro" id="IPR056739">
    <property type="entry name" value="NfeD_membrane"/>
</dbReference>
<dbReference type="EMBL" id="DXEZ01000299">
    <property type="protein sequence ID" value="HIX55460.1"/>
    <property type="molecule type" value="Genomic_DNA"/>
</dbReference>
<dbReference type="InterPro" id="IPR052165">
    <property type="entry name" value="Membrane_assoc_protease"/>
</dbReference>
<dbReference type="SUPFAM" id="SSF141322">
    <property type="entry name" value="NfeD domain-like"/>
    <property type="match status" value="1"/>
</dbReference>
<sequence length="448" mass="49452">MRTCLLCKGTSFLLVFVLVFWMQNAFAQKVYWAELKEDVGAASWRIIKKGYEEALEKDADYLMVDMNTYGGALNFADSIRSLILDAEIPTVVYVNKNAASAGALISLAADYIFMRSGSSIGAATVVDQQGEQLSEKYQSYMRGLMRSTAEAKGRDPIVAESFVDPRVIIPGFKEDTDKLVTLTSDEALKLGVINAKVQGVNDIYSELNIQAEEVFYERTWVDAVIGFLVNPLVSGLLIMGLIGGIYFELQTPGVGFALVFALLCGGLFFGPLYIQGLADNWEIVIFGIGVLLLCLEIYVIPGFGIAGILGIVLMLCGLTFSMVANDFLDFKLSHPNMLFNSFVIVIGAMVLSVVLMVIFGRNILHSSAFKRIVLQDEQQSNEGYTSSVRNDLLLNKKGIARTVLRPSGKIEIDGVWYDAIALGGYIEKGEQVYVERHESYNLFVRRVE</sequence>
<evidence type="ECO:0000313" key="9">
    <source>
        <dbReference type="EMBL" id="HIX55460.1"/>
    </source>
</evidence>
<dbReference type="InterPro" id="IPR056738">
    <property type="entry name" value="NfeD1b_N"/>
</dbReference>
<keyword evidence="2 5" id="KW-0812">Transmembrane</keyword>
<feature type="transmembrane region" description="Helical" evidence="5">
    <location>
        <begin position="306"/>
        <end position="325"/>
    </location>
</feature>
<evidence type="ECO:0000313" key="10">
    <source>
        <dbReference type="Proteomes" id="UP000824156"/>
    </source>
</evidence>
<comment type="caution">
    <text evidence="9">The sequence shown here is derived from an EMBL/GenBank/DDBJ whole genome shotgun (WGS) entry which is preliminary data.</text>
</comment>
<dbReference type="PANTHER" id="PTHR33507">
    <property type="entry name" value="INNER MEMBRANE PROTEIN YBBJ"/>
    <property type="match status" value="1"/>
</dbReference>
<evidence type="ECO:0000256" key="4">
    <source>
        <dbReference type="ARBA" id="ARBA00023136"/>
    </source>
</evidence>
<evidence type="ECO:0000256" key="5">
    <source>
        <dbReference type="SAM" id="Phobius"/>
    </source>
</evidence>
<feature type="transmembrane region" description="Helical" evidence="5">
    <location>
        <begin position="280"/>
        <end position="299"/>
    </location>
</feature>
<proteinExistence type="predicted"/>
<dbReference type="AlphaFoldDB" id="A0A9D1WA62"/>
<protein>
    <submittedName>
        <fullName evidence="9">Nodulation protein NfeD</fullName>
    </submittedName>
</protein>
<keyword evidence="3 5" id="KW-1133">Transmembrane helix</keyword>
<dbReference type="Gene3D" id="3.90.226.10">
    <property type="entry name" value="2-enoyl-CoA Hydratase, Chain A, domain 1"/>
    <property type="match status" value="1"/>
</dbReference>
<evidence type="ECO:0000259" key="7">
    <source>
        <dbReference type="Pfam" id="PF24961"/>
    </source>
</evidence>
<keyword evidence="4 5" id="KW-0472">Membrane</keyword>
<feature type="domain" description="NfeD integral membrane" evidence="7">
    <location>
        <begin position="233"/>
        <end position="359"/>
    </location>
</feature>
<gene>
    <name evidence="9" type="ORF">H9853_10570</name>
</gene>
<feature type="transmembrane region" description="Helical" evidence="5">
    <location>
        <begin position="224"/>
        <end position="247"/>
    </location>
</feature>
<evidence type="ECO:0000256" key="3">
    <source>
        <dbReference type="ARBA" id="ARBA00022989"/>
    </source>
</evidence>
<dbReference type="InterPro" id="IPR012340">
    <property type="entry name" value="NA-bd_OB-fold"/>
</dbReference>
<organism evidence="9 10">
    <name type="scientific">Candidatus Sphingobacterium stercoripullorum</name>
    <dbReference type="NCBI Taxonomy" id="2838759"/>
    <lineage>
        <taxon>Bacteria</taxon>
        <taxon>Pseudomonadati</taxon>
        <taxon>Bacteroidota</taxon>
        <taxon>Sphingobacteriia</taxon>
        <taxon>Sphingobacteriales</taxon>
        <taxon>Sphingobacteriaceae</taxon>
        <taxon>Sphingobacterium</taxon>
    </lineage>
</organism>
<feature type="domain" description="NfeD1b N-terminal" evidence="8">
    <location>
        <begin position="29"/>
        <end position="214"/>
    </location>
</feature>
<dbReference type="InterPro" id="IPR029045">
    <property type="entry name" value="ClpP/crotonase-like_dom_sf"/>
</dbReference>
<accession>A0A9D1WA62</accession>
<dbReference type="PANTHER" id="PTHR33507:SF3">
    <property type="entry name" value="INNER MEMBRANE PROTEIN YBBJ"/>
    <property type="match status" value="1"/>
</dbReference>
<dbReference type="CDD" id="cd07021">
    <property type="entry name" value="Clp_protease_NfeD_like"/>
    <property type="match status" value="1"/>
</dbReference>
<dbReference type="SUPFAM" id="SSF52096">
    <property type="entry name" value="ClpP/crotonase"/>
    <property type="match status" value="1"/>
</dbReference>
<evidence type="ECO:0000256" key="1">
    <source>
        <dbReference type="ARBA" id="ARBA00004141"/>
    </source>
</evidence>
<evidence type="ECO:0000256" key="2">
    <source>
        <dbReference type="ARBA" id="ARBA00022692"/>
    </source>
</evidence>
<dbReference type="Pfam" id="PF01957">
    <property type="entry name" value="NfeD"/>
    <property type="match status" value="1"/>
</dbReference>
<dbReference type="Gene3D" id="2.40.50.140">
    <property type="entry name" value="Nucleic acid-binding proteins"/>
    <property type="match status" value="1"/>
</dbReference>
<reference evidence="9" key="1">
    <citation type="journal article" date="2021" name="PeerJ">
        <title>Extensive microbial diversity within the chicken gut microbiome revealed by metagenomics and culture.</title>
        <authorList>
            <person name="Gilroy R."/>
            <person name="Ravi A."/>
            <person name="Getino M."/>
            <person name="Pursley I."/>
            <person name="Horton D.L."/>
            <person name="Alikhan N.F."/>
            <person name="Baker D."/>
            <person name="Gharbi K."/>
            <person name="Hall N."/>
            <person name="Watson M."/>
            <person name="Adriaenssens E.M."/>
            <person name="Foster-Nyarko E."/>
            <person name="Jarju S."/>
            <person name="Secka A."/>
            <person name="Antonio M."/>
            <person name="Oren A."/>
            <person name="Chaudhuri R.R."/>
            <person name="La Ragione R."/>
            <person name="Hildebrand F."/>
            <person name="Pallen M.J."/>
        </authorList>
    </citation>
    <scope>NUCLEOTIDE SEQUENCE</scope>
    <source>
        <strain evidence="9">1719</strain>
    </source>
</reference>
<reference evidence="9" key="2">
    <citation type="submission" date="2021-04" db="EMBL/GenBank/DDBJ databases">
        <authorList>
            <person name="Gilroy R."/>
        </authorList>
    </citation>
    <scope>NUCLEOTIDE SEQUENCE</scope>
    <source>
        <strain evidence="9">1719</strain>
    </source>
</reference>
<dbReference type="InterPro" id="IPR002810">
    <property type="entry name" value="NfeD-like_C"/>
</dbReference>
<dbReference type="Pfam" id="PF24961">
    <property type="entry name" value="NfeD_membrane"/>
    <property type="match status" value="1"/>
</dbReference>
<feature type="transmembrane region" description="Helical" evidence="5">
    <location>
        <begin position="337"/>
        <end position="360"/>
    </location>
</feature>
<evidence type="ECO:0000259" key="8">
    <source>
        <dbReference type="Pfam" id="PF25145"/>
    </source>
</evidence>
<name>A0A9D1WA62_9SPHI</name>